<name>A0A372NWK0_9SPHI</name>
<dbReference type="Pfam" id="PF12158">
    <property type="entry name" value="DUF3592"/>
    <property type="match status" value="1"/>
</dbReference>
<evidence type="ECO:0000256" key="1">
    <source>
        <dbReference type="SAM" id="Phobius"/>
    </source>
</evidence>
<dbReference type="OrthoDB" id="681001at2"/>
<keyword evidence="4" id="KW-1185">Reference proteome</keyword>
<evidence type="ECO:0000313" key="4">
    <source>
        <dbReference type="Proteomes" id="UP000264217"/>
    </source>
</evidence>
<keyword evidence="1" id="KW-0472">Membrane</keyword>
<comment type="caution">
    <text evidence="3">The sequence shown here is derived from an EMBL/GenBank/DDBJ whole genome shotgun (WGS) entry which is preliminary data.</text>
</comment>
<feature type="transmembrane region" description="Helical" evidence="1">
    <location>
        <begin position="123"/>
        <end position="142"/>
    </location>
</feature>
<dbReference type="AlphaFoldDB" id="A0A372NWK0"/>
<gene>
    <name evidence="3" type="ORF">D0C36_00465</name>
</gene>
<organism evidence="3 4">
    <name type="scientific">Mucilaginibacter conchicola</name>
    <dbReference type="NCBI Taxonomy" id="2303333"/>
    <lineage>
        <taxon>Bacteria</taxon>
        <taxon>Pseudomonadati</taxon>
        <taxon>Bacteroidota</taxon>
        <taxon>Sphingobacteriia</taxon>
        <taxon>Sphingobacteriales</taxon>
        <taxon>Sphingobacteriaceae</taxon>
        <taxon>Mucilaginibacter</taxon>
    </lineage>
</organism>
<evidence type="ECO:0000259" key="2">
    <source>
        <dbReference type="Pfam" id="PF12158"/>
    </source>
</evidence>
<protein>
    <submittedName>
        <fullName evidence="3">DUF3592 domain-containing protein</fullName>
    </submittedName>
</protein>
<dbReference type="RefSeq" id="WP_117389635.1">
    <property type="nucleotide sequence ID" value="NZ_QWDC01000001.1"/>
</dbReference>
<reference evidence="3 4" key="1">
    <citation type="submission" date="2018-08" db="EMBL/GenBank/DDBJ databases">
        <title>Mucilaginibacter sp. MYSH2.</title>
        <authorList>
            <person name="Seo T."/>
        </authorList>
    </citation>
    <scope>NUCLEOTIDE SEQUENCE [LARGE SCALE GENOMIC DNA]</scope>
    <source>
        <strain evidence="3 4">MYSH2</strain>
    </source>
</reference>
<keyword evidence="1" id="KW-1133">Transmembrane helix</keyword>
<feature type="domain" description="DUF3592" evidence="2">
    <location>
        <begin position="44"/>
        <end position="116"/>
    </location>
</feature>
<feature type="transmembrane region" description="Helical" evidence="1">
    <location>
        <begin position="12"/>
        <end position="30"/>
    </location>
</feature>
<dbReference type="EMBL" id="QWDC01000001">
    <property type="protein sequence ID" value="RFZ94069.1"/>
    <property type="molecule type" value="Genomic_DNA"/>
</dbReference>
<dbReference type="InterPro" id="IPR021994">
    <property type="entry name" value="DUF3592"/>
</dbReference>
<proteinExistence type="predicted"/>
<sequence>MHINLSDDNFNQLIILMAGLIFLLAGYFNLKRKRFLYDKGIGAEGVVISIERNDGFRFGKNADINWFVTIRYLTNDKLWITKRYDELNETLPFTEGDKVKIIYDPADPEEFILDNSSSKYGPLVFTTIGILMIAGSVLFYFFNIKTGDLE</sequence>
<accession>A0A372NWK0</accession>
<evidence type="ECO:0000313" key="3">
    <source>
        <dbReference type="EMBL" id="RFZ94069.1"/>
    </source>
</evidence>
<dbReference type="Proteomes" id="UP000264217">
    <property type="component" value="Unassembled WGS sequence"/>
</dbReference>
<keyword evidence="1" id="KW-0812">Transmembrane</keyword>